<dbReference type="Proteomes" id="UP000316196">
    <property type="component" value="Unassembled WGS sequence"/>
</dbReference>
<dbReference type="EMBL" id="VFOR01000001">
    <property type="protein sequence ID" value="TQL62793.1"/>
    <property type="molecule type" value="Genomic_DNA"/>
</dbReference>
<evidence type="ECO:0000256" key="2">
    <source>
        <dbReference type="SAM" id="MobiDB-lite"/>
    </source>
</evidence>
<comment type="caution">
    <text evidence="3">The sequence shown here is derived from an EMBL/GenBank/DDBJ whole genome shotgun (WGS) entry which is preliminary data.</text>
</comment>
<gene>
    <name evidence="3" type="ORF">FB460_0583</name>
</gene>
<sequence>MMRRHAVVLALLGVIVVIAFVVASTGERGAPSQELAGLPEPSAGPVGPAPEPEREWSIAEPGPVEDPGVVLEPGTIEVPSLGIVADLESTRVEKGEFLVPPPAFVGVHRSGTADDLDARLGPGPGTILASGHVTWNGELGSLYELHRIEPGTLIHTSDTSGRTETWQAVELRLVPFDEIPADVMDAAGTRRLVLVTCAGEVTEDESGVRRFAENLIVTALPVSG</sequence>
<dbReference type="RefSeq" id="WP_142092592.1">
    <property type="nucleotide sequence ID" value="NZ_BAAAMD010000001.1"/>
</dbReference>
<keyword evidence="1" id="KW-0378">Hydrolase</keyword>
<dbReference type="AlphaFoldDB" id="A0A542ZR08"/>
<evidence type="ECO:0000313" key="4">
    <source>
        <dbReference type="Proteomes" id="UP000316196"/>
    </source>
</evidence>
<keyword evidence="4" id="KW-1185">Reference proteome</keyword>
<proteinExistence type="predicted"/>
<protein>
    <submittedName>
        <fullName evidence="3">Sortase family protein</fullName>
    </submittedName>
</protein>
<dbReference type="OrthoDB" id="525039at2"/>
<feature type="region of interest" description="Disordered" evidence="2">
    <location>
        <begin position="30"/>
        <end position="66"/>
    </location>
</feature>
<evidence type="ECO:0000256" key="1">
    <source>
        <dbReference type="ARBA" id="ARBA00022801"/>
    </source>
</evidence>
<organism evidence="3 4">
    <name type="scientific">Propioniferax innocua</name>
    <dbReference type="NCBI Taxonomy" id="1753"/>
    <lineage>
        <taxon>Bacteria</taxon>
        <taxon>Bacillati</taxon>
        <taxon>Actinomycetota</taxon>
        <taxon>Actinomycetes</taxon>
        <taxon>Propionibacteriales</taxon>
        <taxon>Propionibacteriaceae</taxon>
        <taxon>Propioniferax</taxon>
    </lineage>
</organism>
<reference evidence="3 4" key="1">
    <citation type="submission" date="2019-06" db="EMBL/GenBank/DDBJ databases">
        <title>Sequencing the genomes of 1000 actinobacteria strains.</title>
        <authorList>
            <person name="Klenk H.-P."/>
        </authorList>
    </citation>
    <scope>NUCLEOTIDE SEQUENCE [LARGE SCALE GENOMIC DNA]</scope>
    <source>
        <strain evidence="3 4">DSM 8251</strain>
    </source>
</reference>
<dbReference type="GO" id="GO:0016787">
    <property type="term" value="F:hydrolase activity"/>
    <property type="evidence" value="ECO:0007669"/>
    <property type="project" value="UniProtKB-KW"/>
</dbReference>
<dbReference type="CDD" id="cd05829">
    <property type="entry name" value="Sortase_F"/>
    <property type="match status" value="1"/>
</dbReference>
<dbReference type="Gene3D" id="2.40.260.10">
    <property type="entry name" value="Sortase"/>
    <property type="match status" value="1"/>
</dbReference>
<name>A0A542ZR08_9ACTN</name>
<dbReference type="InterPro" id="IPR005754">
    <property type="entry name" value="Sortase"/>
</dbReference>
<evidence type="ECO:0000313" key="3">
    <source>
        <dbReference type="EMBL" id="TQL62793.1"/>
    </source>
</evidence>
<dbReference type="InterPro" id="IPR042001">
    <property type="entry name" value="Sortase_F"/>
</dbReference>
<dbReference type="Pfam" id="PF04203">
    <property type="entry name" value="Sortase"/>
    <property type="match status" value="1"/>
</dbReference>
<accession>A0A542ZR08</accession>
<dbReference type="InterPro" id="IPR023365">
    <property type="entry name" value="Sortase_dom-sf"/>
</dbReference>